<protein>
    <submittedName>
        <fullName evidence="1">Uncharacterized protein</fullName>
    </submittedName>
</protein>
<name>A0AAE2WDN3_9GAMM</name>
<sequence length="59" mass="6650">MLTLGLNKALRNRICAADERVRGELCFPYLEPEAISNPFDLVFVAVTTPSFNLTLFVVY</sequence>
<dbReference type="EMBL" id="JACGEP010000017">
    <property type="protein sequence ID" value="MBN3051494.1"/>
    <property type="molecule type" value="Genomic_DNA"/>
</dbReference>
<evidence type="ECO:0000313" key="1">
    <source>
        <dbReference type="EMBL" id="MBN3051494.1"/>
    </source>
</evidence>
<dbReference type="Proteomes" id="UP000768524">
    <property type="component" value="Unassembled WGS sequence"/>
</dbReference>
<dbReference type="AlphaFoldDB" id="A0AAE2WDN3"/>
<proteinExistence type="predicted"/>
<organism evidence="1 2">
    <name type="scientific">Pectobacterium brasiliense</name>
    <dbReference type="NCBI Taxonomy" id="180957"/>
    <lineage>
        <taxon>Bacteria</taxon>
        <taxon>Pseudomonadati</taxon>
        <taxon>Pseudomonadota</taxon>
        <taxon>Gammaproteobacteria</taxon>
        <taxon>Enterobacterales</taxon>
        <taxon>Pectobacteriaceae</taxon>
        <taxon>Pectobacterium</taxon>
    </lineage>
</organism>
<accession>A0AAE2WDN3</accession>
<comment type="caution">
    <text evidence="1">The sequence shown here is derived from an EMBL/GenBank/DDBJ whole genome shotgun (WGS) entry which is preliminary data.</text>
</comment>
<dbReference type="RefSeq" id="WP_180787352.1">
    <property type="nucleotide sequence ID" value="NZ_JACDSF010000076.1"/>
</dbReference>
<evidence type="ECO:0000313" key="2">
    <source>
        <dbReference type="Proteomes" id="UP000768524"/>
    </source>
</evidence>
<gene>
    <name evidence="1" type="ORF">H4F45_08400</name>
</gene>
<reference evidence="1" key="1">
    <citation type="submission" date="2020-07" db="EMBL/GenBank/DDBJ databases">
        <title>A pangenomic view of the genus Pectobacterium provides insights into genome organization, phylogeny, and virulence.</title>
        <authorList>
            <person name="Jonkheer E."/>
            <person name="Brankovics B."/>
            <person name="Houwers I."/>
            <person name="Van Der Wolf J."/>
            <person name="Bonants P."/>
            <person name="Vreeburg R."/>
            <person name="Bollema R."/>
            <person name="De Haan J."/>
            <person name="Berke L."/>
            <person name="De Ridder D."/>
            <person name="Smit S."/>
            <person name="Van Der Lee T.A.J."/>
        </authorList>
    </citation>
    <scope>NUCLEOTIDE SEQUENCE</scope>
    <source>
        <strain evidence="1">NAK:433</strain>
    </source>
</reference>